<keyword evidence="1" id="KW-0677">Repeat</keyword>
<gene>
    <name evidence="4" type="ORF">O0I10_006760</name>
</gene>
<evidence type="ECO:0000256" key="1">
    <source>
        <dbReference type="ARBA" id="ARBA00022737"/>
    </source>
</evidence>
<dbReference type="InterPro" id="IPR002885">
    <property type="entry name" value="PPR_rpt"/>
</dbReference>
<feature type="region of interest" description="Disordered" evidence="3">
    <location>
        <begin position="401"/>
        <end position="427"/>
    </location>
</feature>
<dbReference type="Pfam" id="PF01535">
    <property type="entry name" value="PPR"/>
    <property type="match status" value="1"/>
</dbReference>
<dbReference type="PROSITE" id="PS51375">
    <property type="entry name" value="PPR"/>
    <property type="match status" value="1"/>
</dbReference>
<sequence length="577" mass="65479">MSTTRFSRVLWPRQGATIPLMLDLAGTHSQRHGLRSVKAVSMHRFVFSSRPHSLFVSTAATAAQVSDHVYSNNNNNRVDSNTIRKRQKGGRRRHGARDEPSSSSISNANTSELKRRLSTLRVSTATDDDVQSIWQLYINEYESTTLPPVLQTMLYRLVGTKGSNGMMETLFKQSPPQSVEAMEWVILVHVKANRPRYAHRLLKDMYAAGQIPTSNTFRHLIKYNAKGFSKPNRRRMAEKLLNDMLNLGVTPGTSIWMELLMGQAVHGLPLTYLDPFLAAVADSKRGAHRINKVVQLLAGHGHPALLAVVERTQDSIDVDTWNMAIKYSVFAGNMITAESLFNTMPHRNPTSFHTLLRGYLEHRAIDPAIRIFRSMIEQGISIEPDVYDAFIMAYTDTSNHHHTTPSASSSSSSPPSSSSTTQEEEDNIELRIETLRRLWRSMRDRDHVPDDVLSRMFEFYLRHDALADAEQLYWDLREHHDRRRFGRKTEGWVSNMIMAFAGKRQLLSAISLTYDWIGLGYAPNSKAIIKLIKACHKCNDLAAAKQLLNIMEEVSDRPVSRSCYVALEKAYKKKKKS</sequence>
<accession>A0AAD7XYB3</accession>
<keyword evidence="5" id="KW-1185">Reference proteome</keyword>
<proteinExistence type="predicted"/>
<evidence type="ECO:0000313" key="5">
    <source>
        <dbReference type="Proteomes" id="UP001234581"/>
    </source>
</evidence>
<feature type="region of interest" description="Disordered" evidence="3">
    <location>
        <begin position="68"/>
        <end position="110"/>
    </location>
</feature>
<feature type="compositionally biased region" description="Basic residues" evidence="3">
    <location>
        <begin position="83"/>
        <end position="95"/>
    </location>
</feature>
<organism evidence="4 5">
    <name type="scientific">Lichtheimia ornata</name>
    <dbReference type="NCBI Taxonomy" id="688661"/>
    <lineage>
        <taxon>Eukaryota</taxon>
        <taxon>Fungi</taxon>
        <taxon>Fungi incertae sedis</taxon>
        <taxon>Mucoromycota</taxon>
        <taxon>Mucoromycotina</taxon>
        <taxon>Mucoromycetes</taxon>
        <taxon>Mucorales</taxon>
        <taxon>Lichtheimiaceae</taxon>
        <taxon>Lichtheimia</taxon>
    </lineage>
</organism>
<dbReference type="PANTHER" id="PTHR47936:SF1">
    <property type="entry name" value="PENTATRICOPEPTIDE REPEAT-CONTAINING PROTEIN GUN1, CHLOROPLASTIC"/>
    <property type="match status" value="1"/>
</dbReference>
<dbReference type="PANTHER" id="PTHR47936">
    <property type="entry name" value="PPR_LONG DOMAIN-CONTAINING PROTEIN"/>
    <property type="match status" value="1"/>
</dbReference>
<feature type="compositionally biased region" description="Low complexity" evidence="3">
    <location>
        <begin position="404"/>
        <end position="421"/>
    </location>
</feature>
<comment type="caution">
    <text evidence="4">The sequence shown here is derived from an EMBL/GenBank/DDBJ whole genome shotgun (WGS) entry which is preliminary data.</text>
</comment>
<evidence type="ECO:0000313" key="4">
    <source>
        <dbReference type="EMBL" id="KAJ8657458.1"/>
    </source>
</evidence>
<reference evidence="4 5" key="1">
    <citation type="submission" date="2023-03" db="EMBL/GenBank/DDBJ databases">
        <title>Genome sequence of Lichtheimia ornata CBS 291.66.</title>
        <authorList>
            <person name="Mohabir J.T."/>
            <person name="Shea T.P."/>
            <person name="Kurbessoian T."/>
            <person name="Berby B."/>
            <person name="Fontaine J."/>
            <person name="Livny J."/>
            <person name="Gnirke A."/>
            <person name="Stajich J.E."/>
            <person name="Cuomo C.A."/>
        </authorList>
    </citation>
    <scope>NUCLEOTIDE SEQUENCE [LARGE SCALE GENOMIC DNA]</scope>
    <source>
        <strain evidence="4">CBS 291.66</strain>
    </source>
</reference>
<dbReference type="Gene3D" id="1.25.40.10">
    <property type="entry name" value="Tetratricopeptide repeat domain"/>
    <property type="match status" value="3"/>
</dbReference>
<name>A0AAD7XYB3_9FUNG</name>
<dbReference type="RefSeq" id="XP_058342371.1">
    <property type="nucleotide sequence ID" value="XM_058486785.1"/>
</dbReference>
<dbReference type="GO" id="GO:0031930">
    <property type="term" value="P:mitochondria-nucleus signaling pathway"/>
    <property type="evidence" value="ECO:0007669"/>
    <property type="project" value="TreeGrafter"/>
</dbReference>
<dbReference type="GeneID" id="83214170"/>
<dbReference type="EMBL" id="JARTCD010000031">
    <property type="protein sequence ID" value="KAJ8657458.1"/>
    <property type="molecule type" value="Genomic_DNA"/>
</dbReference>
<evidence type="ECO:0000256" key="2">
    <source>
        <dbReference type="PROSITE-ProRule" id="PRU00708"/>
    </source>
</evidence>
<evidence type="ECO:0000256" key="3">
    <source>
        <dbReference type="SAM" id="MobiDB-lite"/>
    </source>
</evidence>
<dbReference type="AlphaFoldDB" id="A0AAD7XYB3"/>
<dbReference type="InterPro" id="IPR011990">
    <property type="entry name" value="TPR-like_helical_dom_sf"/>
</dbReference>
<feature type="repeat" description="PPR" evidence="2">
    <location>
        <begin position="348"/>
        <end position="382"/>
    </location>
</feature>
<dbReference type="Proteomes" id="UP001234581">
    <property type="component" value="Unassembled WGS sequence"/>
</dbReference>
<evidence type="ECO:0008006" key="6">
    <source>
        <dbReference type="Google" id="ProtNLM"/>
    </source>
</evidence>
<protein>
    <recommendedName>
        <fullName evidence="6">Pentatricopeptide repeat-containing protein</fullName>
    </recommendedName>
</protein>